<proteinExistence type="predicted"/>
<sequence length="66" mass="7376">MGYSGPTKQHRIVSHILRAPEPQTLLIYLLTNWQQVPRAKIRLVSEHAGTPSSGCLSGFHLQVKKV</sequence>
<name>A0AAE0LBG1_9CHLO</name>
<dbReference type="Proteomes" id="UP001190700">
    <property type="component" value="Unassembled WGS sequence"/>
</dbReference>
<protein>
    <submittedName>
        <fullName evidence="1">Uncharacterized protein</fullName>
    </submittedName>
</protein>
<reference evidence="1 2" key="1">
    <citation type="journal article" date="2015" name="Genome Biol. Evol.">
        <title>Comparative Genomics of a Bacterivorous Green Alga Reveals Evolutionary Causalities and Consequences of Phago-Mixotrophic Mode of Nutrition.</title>
        <authorList>
            <person name="Burns J.A."/>
            <person name="Paasch A."/>
            <person name="Narechania A."/>
            <person name="Kim E."/>
        </authorList>
    </citation>
    <scope>NUCLEOTIDE SEQUENCE [LARGE SCALE GENOMIC DNA]</scope>
    <source>
        <strain evidence="1 2">PLY_AMNH</strain>
    </source>
</reference>
<dbReference type="AlphaFoldDB" id="A0AAE0LBG1"/>
<evidence type="ECO:0000313" key="2">
    <source>
        <dbReference type="Proteomes" id="UP001190700"/>
    </source>
</evidence>
<dbReference type="EMBL" id="LGRX02005348">
    <property type="protein sequence ID" value="KAK3278645.1"/>
    <property type="molecule type" value="Genomic_DNA"/>
</dbReference>
<gene>
    <name evidence="1" type="ORF">CYMTET_13434</name>
</gene>
<evidence type="ECO:0000313" key="1">
    <source>
        <dbReference type="EMBL" id="KAK3278645.1"/>
    </source>
</evidence>
<comment type="caution">
    <text evidence="1">The sequence shown here is derived from an EMBL/GenBank/DDBJ whole genome shotgun (WGS) entry which is preliminary data.</text>
</comment>
<organism evidence="1 2">
    <name type="scientific">Cymbomonas tetramitiformis</name>
    <dbReference type="NCBI Taxonomy" id="36881"/>
    <lineage>
        <taxon>Eukaryota</taxon>
        <taxon>Viridiplantae</taxon>
        <taxon>Chlorophyta</taxon>
        <taxon>Pyramimonadophyceae</taxon>
        <taxon>Pyramimonadales</taxon>
        <taxon>Pyramimonadaceae</taxon>
        <taxon>Cymbomonas</taxon>
    </lineage>
</organism>
<keyword evidence="2" id="KW-1185">Reference proteome</keyword>
<accession>A0AAE0LBG1</accession>